<organism evidence="1 2">
    <name type="scientific">Sesamum angolense</name>
    <dbReference type="NCBI Taxonomy" id="2727404"/>
    <lineage>
        <taxon>Eukaryota</taxon>
        <taxon>Viridiplantae</taxon>
        <taxon>Streptophyta</taxon>
        <taxon>Embryophyta</taxon>
        <taxon>Tracheophyta</taxon>
        <taxon>Spermatophyta</taxon>
        <taxon>Magnoliopsida</taxon>
        <taxon>eudicotyledons</taxon>
        <taxon>Gunneridae</taxon>
        <taxon>Pentapetalae</taxon>
        <taxon>asterids</taxon>
        <taxon>lamiids</taxon>
        <taxon>Lamiales</taxon>
        <taxon>Pedaliaceae</taxon>
        <taxon>Sesamum</taxon>
    </lineage>
</organism>
<dbReference type="EMBL" id="JACGWL010000869">
    <property type="protein sequence ID" value="KAK4381493.1"/>
    <property type="molecule type" value="Genomic_DNA"/>
</dbReference>
<name>A0AAE1T338_9LAMI</name>
<protein>
    <recommendedName>
        <fullName evidence="3">Endonuclease/exonuclease/phosphatase domain-containing protein</fullName>
    </recommendedName>
</protein>
<dbReference type="PANTHER" id="PTHR35218:SF9">
    <property type="entry name" value="ENDONUCLEASE_EXONUCLEASE_PHOSPHATASE DOMAIN-CONTAINING PROTEIN"/>
    <property type="match status" value="1"/>
</dbReference>
<dbReference type="SUPFAM" id="SSF56219">
    <property type="entry name" value="DNase I-like"/>
    <property type="match status" value="1"/>
</dbReference>
<accession>A0AAE1T338</accession>
<sequence length="145" mass="16299">MRSHGFFTTDNNEGCSAAPPTIMSCLAWNCQRLRGPGKVRELENLIRALNPSLVFLSETRCSVPFIEKMKRKFSMFGVGVNSVGKSGGIALPWTKELDVSVQSLSKHHIDAHINSLDRMINWRLTGVYGESDASRRKTFWKLLQS</sequence>
<keyword evidence="2" id="KW-1185">Reference proteome</keyword>
<evidence type="ECO:0008006" key="3">
    <source>
        <dbReference type="Google" id="ProtNLM"/>
    </source>
</evidence>
<reference evidence="1" key="1">
    <citation type="submission" date="2020-06" db="EMBL/GenBank/DDBJ databases">
        <authorList>
            <person name="Li T."/>
            <person name="Hu X."/>
            <person name="Zhang T."/>
            <person name="Song X."/>
            <person name="Zhang H."/>
            <person name="Dai N."/>
            <person name="Sheng W."/>
            <person name="Hou X."/>
            <person name="Wei L."/>
        </authorList>
    </citation>
    <scope>NUCLEOTIDE SEQUENCE</scope>
    <source>
        <strain evidence="1">K16</strain>
        <tissue evidence="1">Leaf</tissue>
    </source>
</reference>
<reference evidence="1" key="2">
    <citation type="journal article" date="2024" name="Plant">
        <title>Genomic evolution and insights into agronomic trait innovations of Sesamum species.</title>
        <authorList>
            <person name="Miao H."/>
            <person name="Wang L."/>
            <person name="Qu L."/>
            <person name="Liu H."/>
            <person name="Sun Y."/>
            <person name="Le M."/>
            <person name="Wang Q."/>
            <person name="Wei S."/>
            <person name="Zheng Y."/>
            <person name="Lin W."/>
            <person name="Duan Y."/>
            <person name="Cao H."/>
            <person name="Xiong S."/>
            <person name="Wang X."/>
            <person name="Wei L."/>
            <person name="Li C."/>
            <person name="Ma Q."/>
            <person name="Ju M."/>
            <person name="Zhao R."/>
            <person name="Li G."/>
            <person name="Mu C."/>
            <person name="Tian Q."/>
            <person name="Mei H."/>
            <person name="Zhang T."/>
            <person name="Gao T."/>
            <person name="Zhang H."/>
        </authorList>
    </citation>
    <scope>NUCLEOTIDE SEQUENCE</scope>
    <source>
        <strain evidence="1">K16</strain>
    </source>
</reference>
<dbReference type="InterPro" id="IPR036691">
    <property type="entry name" value="Endo/exonu/phosph_ase_sf"/>
</dbReference>
<dbReference type="PROSITE" id="PS51257">
    <property type="entry name" value="PROKAR_LIPOPROTEIN"/>
    <property type="match status" value="1"/>
</dbReference>
<gene>
    <name evidence="1" type="ORF">Sango_2963100</name>
</gene>
<dbReference type="Gene3D" id="3.60.10.10">
    <property type="entry name" value="Endonuclease/exonuclease/phosphatase"/>
    <property type="match status" value="1"/>
</dbReference>
<comment type="caution">
    <text evidence="1">The sequence shown here is derived from an EMBL/GenBank/DDBJ whole genome shotgun (WGS) entry which is preliminary data.</text>
</comment>
<dbReference type="AlphaFoldDB" id="A0AAE1T338"/>
<dbReference type="Proteomes" id="UP001289374">
    <property type="component" value="Unassembled WGS sequence"/>
</dbReference>
<proteinExistence type="predicted"/>
<dbReference type="PANTHER" id="PTHR35218">
    <property type="entry name" value="RNASE H DOMAIN-CONTAINING PROTEIN"/>
    <property type="match status" value="1"/>
</dbReference>
<evidence type="ECO:0000313" key="1">
    <source>
        <dbReference type="EMBL" id="KAK4381493.1"/>
    </source>
</evidence>
<evidence type="ECO:0000313" key="2">
    <source>
        <dbReference type="Proteomes" id="UP001289374"/>
    </source>
</evidence>